<dbReference type="Gene3D" id="3.80.10.10">
    <property type="entry name" value="Ribonuclease Inhibitor"/>
    <property type="match status" value="2"/>
</dbReference>
<evidence type="ECO:0000256" key="2">
    <source>
        <dbReference type="ARBA" id="ARBA00022448"/>
    </source>
</evidence>
<dbReference type="PANTHER" id="PTHR12542">
    <property type="entry name" value="EXOCYST COMPLEX PROTEIN EXO70"/>
    <property type="match status" value="1"/>
</dbReference>
<dbReference type="InterPro" id="IPR004140">
    <property type="entry name" value="Exo70"/>
</dbReference>
<feature type="compositionally biased region" description="Polar residues" evidence="4">
    <location>
        <begin position="949"/>
        <end position="966"/>
    </location>
</feature>
<dbReference type="GO" id="GO:0000145">
    <property type="term" value="C:exocyst"/>
    <property type="evidence" value="ECO:0007669"/>
    <property type="project" value="InterPro"/>
</dbReference>
<dbReference type="Gene3D" id="1.20.1280.170">
    <property type="entry name" value="Exocyst complex component Exo70"/>
    <property type="match status" value="1"/>
</dbReference>
<accession>A0AAD5BWW6</accession>
<evidence type="ECO:0000259" key="5">
    <source>
        <dbReference type="PROSITE" id="PS51697"/>
    </source>
</evidence>
<dbReference type="EMBL" id="JAMZMK010010537">
    <property type="protein sequence ID" value="KAI7731131.1"/>
    <property type="molecule type" value="Genomic_DNA"/>
</dbReference>
<dbReference type="Pfam" id="PF23247">
    <property type="entry name" value="LRR_RPS2"/>
    <property type="match status" value="1"/>
</dbReference>
<sequence length="1322" mass="149533">MHTNPNEFMTLVQRLTGPSGPSPIGSSSSAFHEDTAVSPAARFATIEKAAKSPDGRKPVSTDDLTTVETGYFPGILSPAPAALPSISANYFSALGNDFFQDMSPALHSNNNNNNRSYNYFQGTSFLPSPTNLLSSHIISPTTSKRKVGNLGVNMKERLTVYLEGENIDDVAHIGSGVMNSSITTTLKVLDLSRTNLQSLPPSISTLSDLTVLILQECSMLMELPPEIGKLKNLMKFDLEGTEIIYLPKEMGKLENLKCLRVSFCSYADEFKDSKGIDNIIPRTIMSKFSKMEELSIFVKPDAKWWEVELVKAVFENLHFLPHLQTLKLYLPTAKALQYFVRLTKGKVPIYSTLRDFRLKIGHSKQLTTSLNTRLVESFEKLEKCLKYENGEGSTDDIKKLMRHAKSLFICRHWTIPNLSILDISSLKYCLLAECNEMHTIVDADEFYGGEINTNDAFTSLEYLAIHSMKNLQSIWKGPIARKSLSNLQVLALHSCPNLTTIFTERMLANLENLTVLIVEDCPKVTSLVSRGSTPGISAYYLNNLRKILLLDLPELVCLSNGLYIAPQLDTLLVFNCLKLEYLSQDELSRDVKEIKGEIEWWAALKSENLAYSRAFVPLKRDGYLMNQLAQDTNSLKEFHKLRGRGEASALSGSTQLSSYETKKQLDWGMFVQYLKYRKPPVPFVECNSEHVIEFLKYQNKFGDTRVHIQSCLLYGQPNPTAACFCPFREAWGTLEAIATRLHDAYEENRLPYMKPFDSKYIQSYLNEVRKSQENALGNTPKMHDFPVLTVEEKSHIGGSPVSSSLKKEASGAGTMNNEQQGFSLPGTVTDTNKLIEALQEMIIGECSSSSRGRITEASTRLSDPTLLAIDIISTWSSTVGWKNHNEIHLTDICQYLVATGNIQSWLYSAAANSEHLSLVRGAIQLAMSQLMDYFRALLKVKIKTREHSLSVNPGSTTSPGSSAHDPSSTHEVQDDDYNVIYTVSPKWIIYLRLIAAWASSKGCIQPFVDIYIHERKTIMQSRTLAFNFKIWSTYEIKNFKWEVLESLIEIWIKSVKLQTSFKCVFYDEKQLCEKIFQCPEIDIEDTCFEVTIQDYQIQVFNIIYALSVGNPPPDKIFILLDLYETLDHFLNETSFFAKRREPFQARVRAQLLKVLSDKIISFLSIFEMVLLYDESSVILVSPVDPLAKYVMSYLYQLCDHKHALRKLPLPNLPSFDEDDLSLYSEELKGQSDLSRHVIWIILMMVSNLEGKAKLCKDGSAGHFFAMKNISYIVHKIEGHQALKEVVGDDYLGKLIAKFDQAKVKYVMLELEKIIEMRDYEAE</sequence>
<dbReference type="PROSITE" id="PS51697">
    <property type="entry name" value="ALOG"/>
    <property type="match status" value="1"/>
</dbReference>
<evidence type="ECO:0000313" key="6">
    <source>
        <dbReference type="EMBL" id="KAI7731131.1"/>
    </source>
</evidence>
<dbReference type="GO" id="GO:0005546">
    <property type="term" value="F:phosphatidylinositol-4,5-bisphosphate binding"/>
    <property type="evidence" value="ECO:0007669"/>
    <property type="project" value="InterPro"/>
</dbReference>
<feature type="compositionally biased region" description="Polar residues" evidence="4">
    <location>
        <begin position="813"/>
        <end position="826"/>
    </location>
</feature>
<gene>
    <name evidence="6" type="ORF">M8C21_033596</name>
</gene>
<dbReference type="Proteomes" id="UP001206925">
    <property type="component" value="Unassembled WGS sequence"/>
</dbReference>
<reference evidence="6" key="1">
    <citation type="submission" date="2022-06" db="EMBL/GenBank/DDBJ databases">
        <title>Uncovering the hologenomic basis of an extraordinary plant invasion.</title>
        <authorList>
            <person name="Bieker V.C."/>
            <person name="Martin M.D."/>
            <person name="Gilbert T."/>
            <person name="Hodgins K."/>
            <person name="Battlay P."/>
            <person name="Petersen B."/>
            <person name="Wilson J."/>
        </authorList>
    </citation>
    <scope>NUCLEOTIDE SEQUENCE</scope>
    <source>
        <strain evidence="6">AA19_3_7</strain>
        <tissue evidence="6">Leaf</tissue>
    </source>
</reference>
<name>A0AAD5BWW6_AMBAR</name>
<feature type="domain" description="ALOG" evidence="5">
    <location>
        <begin position="658"/>
        <end position="784"/>
    </location>
</feature>
<dbReference type="InterPro" id="IPR055414">
    <property type="entry name" value="LRR_R13L4/SHOC2-like"/>
</dbReference>
<proteinExistence type="inferred from homology"/>
<comment type="similarity">
    <text evidence="1">Belongs to the EXO70 family.</text>
</comment>
<organism evidence="6 7">
    <name type="scientific">Ambrosia artemisiifolia</name>
    <name type="common">Common ragweed</name>
    <dbReference type="NCBI Taxonomy" id="4212"/>
    <lineage>
        <taxon>Eukaryota</taxon>
        <taxon>Viridiplantae</taxon>
        <taxon>Streptophyta</taxon>
        <taxon>Embryophyta</taxon>
        <taxon>Tracheophyta</taxon>
        <taxon>Spermatophyta</taxon>
        <taxon>Magnoliopsida</taxon>
        <taxon>eudicotyledons</taxon>
        <taxon>Gunneridae</taxon>
        <taxon>Pentapetalae</taxon>
        <taxon>asterids</taxon>
        <taxon>campanulids</taxon>
        <taxon>Asterales</taxon>
        <taxon>Asteraceae</taxon>
        <taxon>Asteroideae</taxon>
        <taxon>Heliantheae alliance</taxon>
        <taxon>Heliantheae</taxon>
        <taxon>Ambrosia</taxon>
    </lineage>
</organism>
<dbReference type="Pfam" id="PF04852">
    <property type="entry name" value="ALOG_dom"/>
    <property type="match status" value="1"/>
</dbReference>
<dbReference type="PANTHER" id="PTHR12542:SF181">
    <property type="entry name" value="EXOCYST SUBUNIT EXO70 FAMILY PROTEIN"/>
    <property type="match status" value="1"/>
</dbReference>
<dbReference type="InterPro" id="IPR057135">
    <property type="entry name" value="At4g27190-like_LRR"/>
</dbReference>
<dbReference type="Pfam" id="PF05678">
    <property type="entry name" value="VQ"/>
    <property type="match status" value="1"/>
</dbReference>
<dbReference type="Pfam" id="PF03081">
    <property type="entry name" value="Exo70_C"/>
    <property type="match status" value="1"/>
</dbReference>
<dbReference type="GO" id="GO:0006887">
    <property type="term" value="P:exocytosis"/>
    <property type="evidence" value="ECO:0007669"/>
    <property type="project" value="InterPro"/>
</dbReference>
<feature type="compositionally biased region" description="Low complexity" evidence="4">
    <location>
        <begin position="17"/>
        <end position="29"/>
    </location>
</feature>
<dbReference type="InterPro" id="IPR016159">
    <property type="entry name" value="Cullin_repeat-like_dom_sf"/>
</dbReference>
<feature type="region of interest" description="Disordered" evidence="4">
    <location>
        <begin position="795"/>
        <end position="826"/>
    </location>
</feature>
<evidence type="ECO:0000313" key="7">
    <source>
        <dbReference type="Proteomes" id="UP001206925"/>
    </source>
</evidence>
<feature type="region of interest" description="Disordered" evidence="4">
    <location>
        <begin position="16"/>
        <end position="35"/>
    </location>
</feature>
<evidence type="ECO:0000256" key="4">
    <source>
        <dbReference type="SAM" id="MobiDB-lite"/>
    </source>
</evidence>
<dbReference type="Pfam" id="PF23598">
    <property type="entry name" value="LRR_14"/>
    <property type="match status" value="1"/>
</dbReference>
<feature type="region of interest" description="Disordered" evidence="4">
    <location>
        <begin position="949"/>
        <end position="971"/>
    </location>
</feature>
<dbReference type="SUPFAM" id="SSF74788">
    <property type="entry name" value="Cullin repeat-like"/>
    <property type="match status" value="1"/>
</dbReference>
<dbReference type="InterPro" id="IPR046364">
    <property type="entry name" value="Exo70_C"/>
</dbReference>
<dbReference type="InterPro" id="IPR032675">
    <property type="entry name" value="LRR_dom_sf"/>
</dbReference>
<keyword evidence="3" id="KW-0677">Repeat</keyword>
<evidence type="ECO:0000256" key="3">
    <source>
        <dbReference type="ARBA" id="ARBA00022737"/>
    </source>
</evidence>
<dbReference type="InterPro" id="IPR006936">
    <property type="entry name" value="ALOG_dom"/>
</dbReference>
<dbReference type="SUPFAM" id="SSF52058">
    <property type="entry name" value="L domain-like"/>
    <property type="match status" value="1"/>
</dbReference>
<evidence type="ECO:0000256" key="1">
    <source>
        <dbReference type="ARBA" id="ARBA00006756"/>
    </source>
</evidence>
<dbReference type="InterPro" id="IPR008889">
    <property type="entry name" value="VQ"/>
</dbReference>
<protein>
    <recommendedName>
        <fullName evidence="5">ALOG domain-containing protein</fullName>
    </recommendedName>
</protein>
<keyword evidence="7" id="KW-1185">Reference proteome</keyword>
<comment type="caution">
    <text evidence="6">The sequence shown here is derived from an EMBL/GenBank/DDBJ whole genome shotgun (WGS) entry which is preliminary data.</text>
</comment>
<keyword evidence="2" id="KW-0813">Transport</keyword>